<dbReference type="GO" id="GO:0042352">
    <property type="term" value="P:GDP-L-fucose salvage"/>
    <property type="evidence" value="ECO:0007669"/>
    <property type="project" value="TreeGrafter"/>
</dbReference>
<dbReference type="PROSITE" id="PS00627">
    <property type="entry name" value="GHMP_KINASES_ATP"/>
    <property type="match status" value="1"/>
</dbReference>
<dbReference type="Proteomes" id="UP000614469">
    <property type="component" value="Unassembled WGS sequence"/>
</dbReference>
<dbReference type="GO" id="GO:0005524">
    <property type="term" value="F:ATP binding"/>
    <property type="evidence" value="ECO:0007669"/>
    <property type="project" value="UniProtKB-KW"/>
</dbReference>
<evidence type="ECO:0000256" key="5">
    <source>
        <dbReference type="ARBA" id="ARBA00038121"/>
    </source>
</evidence>
<keyword evidence="1" id="KW-0808">Transferase</keyword>
<dbReference type="EMBL" id="JACNJN010000122">
    <property type="protein sequence ID" value="MBC8335776.1"/>
    <property type="molecule type" value="Genomic_DNA"/>
</dbReference>
<evidence type="ECO:0000256" key="4">
    <source>
        <dbReference type="ARBA" id="ARBA00022840"/>
    </source>
</evidence>
<feature type="domain" description="GHMP kinase N-terminal" evidence="6">
    <location>
        <begin position="82"/>
        <end position="161"/>
    </location>
</feature>
<protein>
    <submittedName>
        <fullName evidence="8">GHMP kinase</fullName>
    </submittedName>
</protein>
<dbReference type="GO" id="GO:0050201">
    <property type="term" value="F:fucokinase activity"/>
    <property type="evidence" value="ECO:0007669"/>
    <property type="project" value="TreeGrafter"/>
</dbReference>
<comment type="caution">
    <text evidence="8">The sequence shown here is derived from an EMBL/GenBank/DDBJ whole genome shotgun (WGS) entry which is preliminary data.</text>
</comment>
<dbReference type="InterPro" id="IPR052203">
    <property type="entry name" value="GHMP_Kinase-Related"/>
</dbReference>
<dbReference type="PANTHER" id="PTHR32463:SF0">
    <property type="entry name" value="L-FUCOSE KINASE"/>
    <property type="match status" value="1"/>
</dbReference>
<keyword evidence="4" id="KW-0067">ATP-binding</keyword>
<dbReference type="InterPro" id="IPR001174">
    <property type="entry name" value="HddA/FKP"/>
</dbReference>
<dbReference type="InterPro" id="IPR014606">
    <property type="entry name" value="Heptose_7-P_kinase"/>
</dbReference>
<sequence>MLITRAPVRISLAGGGTDLPAYYEAYGGAVLNTTIDKYFYTILNVLEKDTVQVTSSDYRTFYRHENTRPIHWDGDLELPRVILDHFGIRKGLSLFMASEIPPGTGLGSSSTVAVAIIKAASTALGHNLSKGELAELACHIEIDQLKAPIGKQDQYAAAYGGLNFIKFEKDEISIEPVRLPPQVYQALDRNLLLFFSGSSRSASKILAKQTRSSQKQDPIVIDALHKVKEMAYDVLDALVQGDLPCFAELLHQNWVQKKQFAKGVSNPKIDEAYELARQKGALGGKITGAGGGGFLMLYVEPPEQNVVTKSLEENGFKRLDFRFESMGARVLMNSGLSIPTSIWD</sequence>
<evidence type="ECO:0000259" key="6">
    <source>
        <dbReference type="Pfam" id="PF00288"/>
    </source>
</evidence>
<dbReference type="InterPro" id="IPR013750">
    <property type="entry name" value="GHMP_kinase_C_dom"/>
</dbReference>
<feature type="domain" description="GHMP kinase C-terminal" evidence="7">
    <location>
        <begin position="235"/>
        <end position="302"/>
    </location>
</feature>
<dbReference type="PIRSF" id="PIRSF036406">
    <property type="entry name" value="Hept_kin"/>
    <property type="match status" value="1"/>
</dbReference>
<evidence type="ECO:0000259" key="7">
    <source>
        <dbReference type="Pfam" id="PF08544"/>
    </source>
</evidence>
<dbReference type="InterPro" id="IPR020568">
    <property type="entry name" value="Ribosomal_Su5_D2-typ_SF"/>
</dbReference>
<dbReference type="Pfam" id="PF00288">
    <property type="entry name" value="GHMP_kinases_N"/>
    <property type="match status" value="1"/>
</dbReference>
<organism evidence="8 9">
    <name type="scientific">Candidatus Desulfolinea nitratireducens</name>
    <dbReference type="NCBI Taxonomy" id="2841698"/>
    <lineage>
        <taxon>Bacteria</taxon>
        <taxon>Bacillati</taxon>
        <taxon>Chloroflexota</taxon>
        <taxon>Anaerolineae</taxon>
        <taxon>Anaerolineales</taxon>
        <taxon>Anaerolineales incertae sedis</taxon>
        <taxon>Candidatus Desulfolinea</taxon>
    </lineage>
</organism>
<evidence type="ECO:0000256" key="3">
    <source>
        <dbReference type="ARBA" id="ARBA00022777"/>
    </source>
</evidence>
<name>A0A8J6NMP0_9CHLR</name>
<evidence type="ECO:0000256" key="2">
    <source>
        <dbReference type="ARBA" id="ARBA00022741"/>
    </source>
</evidence>
<keyword evidence="3 8" id="KW-0418">Kinase</keyword>
<dbReference type="Pfam" id="PF08544">
    <property type="entry name" value="GHMP_kinases_C"/>
    <property type="match status" value="1"/>
</dbReference>
<dbReference type="PRINTS" id="PR00960">
    <property type="entry name" value="LMBPPROTEIN"/>
</dbReference>
<dbReference type="InterPro" id="IPR006203">
    <property type="entry name" value="GHMP_knse_ATP-bd_CS"/>
</dbReference>
<dbReference type="InterPro" id="IPR006204">
    <property type="entry name" value="GHMP_kinase_N_dom"/>
</dbReference>
<evidence type="ECO:0000313" key="8">
    <source>
        <dbReference type="EMBL" id="MBC8335776.1"/>
    </source>
</evidence>
<dbReference type="SUPFAM" id="SSF54211">
    <property type="entry name" value="Ribosomal protein S5 domain 2-like"/>
    <property type="match status" value="1"/>
</dbReference>
<dbReference type="Gene3D" id="3.30.230.120">
    <property type="match status" value="1"/>
</dbReference>
<dbReference type="AlphaFoldDB" id="A0A8J6NMP0"/>
<evidence type="ECO:0000256" key="1">
    <source>
        <dbReference type="ARBA" id="ARBA00022679"/>
    </source>
</evidence>
<comment type="similarity">
    <text evidence="5">Belongs to the GHMP kinase family.</text>
</comment>
<dbReference type="InterPro" id="IPR036554">
    <property type="entry name" value="GHMP_kinase_C_sf"/>
</dbReference>
<accession>A0A8J6NMP0</accession>
<proteinExistence type="inferred from homology"/>
<dbReference type="PANTHER" id="PTHR32463">
    <property type="entry name" value="L-FUCOSE KINASE"/>
    <property type="match status" value="1"/>
</dbReference>
<gene>
    <name evidence="8" type="ORF">H8E29_10945</name>
</gene>
<reference evidence="8 9" key="1">
    <citation type="submission" date="2020-08" db="EMBL/GenBank/DDBJ databases">
        <title>Bridging the membrane lipid divide: bacteria of the FCB group superphylum have the potential to synthesize archaeal ether lipids.</title>
        <authorList>
            <person name="Villanueva L."/>
            <person name="Von Meijenfeldt F.A.B."/>
            <person name="Westbye A.B."/>
            <person name="Yadav S."/>
            <person name="Hopmans E.C."/>
            <person name="Dutilh B.E."/>
            <person name="Sinninghe Damste J.S."/>
        </authorList>
    </citation>
    <scope>NUCLEOTIDE SEQUENCE [LARGE SCALE GENOMIC DNA]</scope>
    <source>
        <strain evidence="8">NIOZ-UU36</strain>
    </source>
</reference>
<dbReference type="SUPFAM" id="SSF55060">
    <property type="entry name" value="GHMP Kinase, C-terminal domain"/>
    <property type="match status" value="1"/>
</dbReference>
<evidence type="ECO:0000313" key="9">
    <source>
        <dbReference type="Proteomes" id="UP000614469"/>
    </source>
</evidence>
<keyword evidence="2" id="KW-0547">Nucleotide-binding</keyword>